<sequence length="195" mass="20787">MAAIHALHTLRRSSMAMQTSITEIAAGLDKVTGLVLVLCAGFEAKRAAVETTPTTPSPMPTLPKAEVLQPLATAPPSLPSSLFTATVEETVMTTSSPLPSPHPAEVLQPLVAAPSSQMSFASKAAAVLPCLSTVGPALAGALSSPSQPRETIVSRHHRSLLRPWQQRGIFKQRLRLRYAVLDGGENHVRRHRRGI</sequence>
<evidence type="ECO:0000313" key="2">
    <source>
        <dbReference type="Proteomes" id="UP000008021"/>
    </source>
</evidence>
<reference evidence="1" key="1">
    <citation type="submission" date="2015-04" db="UniProtKB">
        <authorList>
            <consortium name="EnsemblPlants"/>
        </authorList>
    </citation>
    <scope>IDENTIFICATION</scope>
</reference>
<dbReference type="Gramene" id="OMERI02G03650.1">
    <property type="protein sequence ID" value="OMERI02G03650.1"/>
    <property type="gene ID" value="OMERI02G03650"/>
</dbReference>
<organism evidence="1">
    <name type="scientific">Oryza meridionalis</name>
    <dbReference type="NCBI Taxonomy" id="40149"/>
    <lineage>
        <taxon>Eukaryota</taxon>
        <taxon>Viridiplantae</taxon>
        <taxon>Streptophyta</taxon>
        <taxon>Embryophyta</taxon>
        <taxon>Tracheophyta</taxon>
        <taxon>Spermatophyta</taxon>
        <taxon>Magnoliopsida</taxon>
        <taxon>Liliopsida</taxon>
        <taxon>Poales</taxon>
        <taxon>Poaceae</taxon>
        <taxon>BOP clade</taxon>
        <taxon>Oryzoideae</taxon>
        <taxon>Oryzeae</taxon>
        <taxon>Oryzinae</taxon>
        <taxon>Oryza</taxon>
    </lineage>
</organism>
<dbReference type="AlphaFoldDB" id="A0A0E0CF69"/>
<protein>
    <submittedName>
        <fullName evidence="1">Uncharacterized protein</fullName>
    </submittedName>
</protein>
<dbReference type="HOGENOM" id="CLU_1398315_0_0_1"/>
<dbReference type="STRING" id="40149.A0A0E0CF69"/>
<keyword evidence="2" id="KW-1185">Reference proteome</keyword>
<proteinExistence type="predicted"/>
<name>A0A0E0CF69_9ORYZ</name>
<dbReference type="Proteomes" id="UP000008021">
    <property type="component" value="Chromosome 2"/>
</dbReference>
<evidence type="ECO:0000313" key="1">
    <source>
        <dbReference type="EnsemblPlants" id="OMERI02G03650.1"/>
    </source>
</evidence>
<accession>A0A0E0CF69</accession>
<dbReference type="EnsemblPlants" id="OMERI02G03650.1">
    <property type="protein sequence ID" value="OMERI02G03650.1"/>
    <property type="gene ID" value="OMERI02G03650"/>
</dbReference>
<reference evidence="1" key="2">
    <citation type="submission" date="2018-05" db="EMBL/GenBank/DDBJ databases">
        <title>OmerRS3 (Oryza meridionalis Reference Sequence Version 3).</title>
        <authorList>
            <person name="Zhang J."/>
            <person name="Kudrna D."/>
            <person name="Lee S."/>
            <person name="Talag J."/>
            <person name="Welchert J."/>
            <person name="Wing R.A."/>
        </authorList>
    </citation>
    <scope>NUCLEOTIDE SEQUENCE [LARGE SCALE GENOMIC DNA]</scope>
    <source>
        <strain evidence="1">cv. OR44</strain>
    </source>
</reference>